<dbReference type="CDD" id="cd00995">
    <property type="entry name" value="PBP2_NikA_DppA_OppA_like"/>
    <property type="match status" value="1"/>
</dbReference>
<feature type="domain" description="Solute-binding protein family 5" evidence="3">
    <location>
        <begin position="81"/>
        <end position="462"/>
    </location>
</feature>
<dbReference type="PANTHER" id="PTHR30290">
    <property type="entry name" value="PERIPLASMIC BINDING COMPONENT OF ABC TRANSPORTER"/>
    <property type="match status" value="1"/>
</dbReference>
<dbReference type="EMBL" id="JBHRWR010000016">
    <property type="protein sequence ID" value="MFC3575814.1"/>
    <property type="molecule type" value="Genomic_DNA"/>
</dbReference>
<dbReference type="Pfam" id="PF00496">
    <property type="entry name" value="SBP_bac_5"/>
    <property type="match status" value="1"/>
</dbReference>
<dbReference type="RefSeq" id="WP_310766024.1">
    <property type="nucleotide sequence ID" value="NZ_JBHRWR010000016.1"/>
</dbReference>
<dbReference type="Gene3D" id="3.40.190.10">
    <property type="entry name" value="Periplasmic binding protein-like II"/>
    <property type="match status" value="1"/>
</dbReference>
<dbReference type="PIRSF" id="PIRSF002741">
    <property type="entry name" value="MppA"/>
    <property type="match status" value="1"/>
</dbReference>
<evidence type="ECO:0000256" key="2">
    <source>
        <dbReference type="SAM" id="SignalP"/>
    </source>
</evidence>
<dbReference type="Gene3D" id="3.90.76.10">
    <property type="entry name" value="Dipeptide-binding Protein, Domain 1"/>
    <property type="match status" value="1"/>
</dbReference>
<dbReference type="PANTHER" id="PTHR30290:SF83">
    <property type="entry name" value="ABC TRANSPORTER SUBSTRATE-BINDING PROTEIN"/>
    <property type="match status" value="1"/>
</dbReference>
<reference evidence="5" key="1">
    <citation type="journal article" date="2019" name="Int. J. Syst. Evol. Microbiol.">
        <title>The Global Catalogue of Microorganisms (GCM) 10K type strain sequencing project: providing services to taxonomists for standard genome sequencing and annotation.</title>
        <authorList>
            <consortium name="The Broad Institute Genomics Platform"/>
            <consortium name="The Broad Institute Genome Sequencing Center for Infectious Disease"/>
            <person name="Wu L."/>
            <person name="Ma J."/>
        </authorList>
    </citation>
    <scope>NUCLEOTIDE SEQUENCE [LARGE SCALE GENOMIC DNA]</scope>
    <source>
        <strain evidence="5">CGMCC 4.7035</strain>
    </source>
</reference>
<proteinExistence type="predicted"/>
<sequence length="540" mass="58325">MRGARHARWAAGAAAAALAAAACGGGASGGSGSGVLSSSWGDPQNPLEPSNTNEVQGGKVLDMVFRGLKHYNPKTGAAEDMLAEKIATSDSRNFTITVKDGWTFSNGEAVTAKSFVDAWNYGASLKNNQKNAYFFGYIEGYDKVHPATGTQTADTLSGLKVTGPRTFTVKLNQKFSTFPDTLGYTAFSPLPSAFFSDHAAWLKKPVGNGPYMIDSYTKGSMMSLRKWDGYPGTDKAQNGGVDLKVYTDNNTAYTDLMAGNLDLVDDVPAAQLKNVKADLGDRYISTPAGIIQTLAFPYYDPSWNKPGMEKVRTGLSMAINRDQITRTIFQKTRTPATDWTSPVLGADGGFKEGLCGDACTYNPDQAKKLIQEGGGLPGGQLRISYNADTGSHREWVDAVCNSINNALGNDRACVGNPFGTFADFRNQIGQHKMPGPFRAGWQMDYPLIQNFLQPLYYTNASSNDGKWSNKDFDQLVDRANAESDTAKAVGLFQQAEEVVRDNMAAIPLWYQNGSAGYSDRLSNVALNPFSVPVYNEIKVG</sequence>
<dbReference type="InterPro" id="IPR039424">
    <property type="entry name" value="SBP_5"/>
</dbReference>
<feature type="region of interest" description="Disordered" evidence="1">
    <location>
        <begin position="33"/>
        <end position="56"/>
    </location>
</feature>
<evidence type="ECO:0000256" key="1">
    <source>
        <dbReference type="SAM" id="MobiDB-lite"/>
    </source>
</evidence>
<organism evidence="4 5">
    <name type="scientific">Streptomyces yaanensis</name>
    <dbReference type="NCBI Taxonomy" id="1142239"/>
    <lineage>
        <taxon>Bacteria</taxon>
        <taxon>Bacillati</taxon>
        <taxon>Actinomycetota</taxon>
        <taxon>Actinomycetes</taxon>
        <taxon>Kitasatosporales</taxon>
        <taxon>Streptomycetaceae</taxon>
        <taxon>Streptomyces</taxon>
    </lineage>
</organism>
<dbReference type="InterPro" id="IPR030678">
    <property type="entry name" value="Peptide/Ni-bd"/>
</dbReference>
<name>A0ABV7SFS6_9ACTN</name>
<feature type="signal peptide" evidence="2">
    <location>
        <begin position="1"/>
        <end position="21"/>
    </location>
</feature>
<protein>
    <submittedName>
        <fullName evidence="4">ABC transporter substrate-binding protein</fullName>
    </submittedName>
</protein>
<keyword evidence="2" id="KW-0732">Signal</keyword>
<dbReference type="Proteomes" id="UP001595701">
    <property type="component" value="Unassembled WGS sequence"/>
</dbReference>
<dbReference type="SUPFAM" id="SSF53850">
    <property type="entry name" value="Periplasmic binding protein-like II"/>
    <property type="match status" value="1"/>
</dbReference>
<gene>
    <name evidence="4" type="ORF">ACFOZ0_21535</name>
</gene>
<dbReference type="InterPro" id="IPR000914">
    <property type="entry name" value="SBP_5_dom"/>
</dbReference>
<comment type="caution">
    <text evidence="4">The sequence shown here is derived from an EMBL/GenBank/DDBJ whole genome shotgun (WGS) entry which is preliminary data.</text>
</comment>
<evidence type="ECO:0000313" key="5">
    <source>
        <dbReference type="Proteomes" id="UP001595701"/>
    </source>
</evidence>
<evidence type="ECO:0000313" key="4">
    <source>
        <dbReference type="EMBL" id="MFC3575814.1"/>
    </source>
</evidence>
<keyword evidence="5" id="KW-1185">Reference proteome</keyword>
<dbReference type="PROSITE" id="PS51257">
    <property type="entry name" value="PROKAR_LIPOPROTEIN"/>
    <property type="match status" value="1"/>
</dbReference>
<dbReference type="Gene3D" id="3.10.105.10">
    <property type="entry name" value="Dipeptide-binding Protein, Domain 3"/>
    <property type="match status" value="1"/>
</dbReference>
<evidence type="ECO:0000259" key="3">
    <source>
        <dbReference type="Pfam" id="PF00496"/>
    </source>
</evidence>
<feature type="chain" id="PRO_5045730641" evidence="2">
    <location>
        <begin position="22"/>
        <end position="540"/>
    </location>
</feature>
<accession>A0ABV7SFS6</accession>